<name>A0ABQ7AUW6_BRACR</name>
<accession>A0ABQ7AUW6</accession>
<gene>
    <name evidence="1" type="ORF">DY000_02062578</name>
</gene>
<comment type="caution">
    <text evidence="1">The sequence shown here is derived from an EMBL/GenBank/DDBJ whole genome shotgun (WGS) entry which is preliminary data.</text>
</comment>
<evidence type="ECO:0000313" key="2">
    <source>
        <dbReference type="Proteomes" id="UP000266723"/>
    </source>
</evidence>
<dbReference type="EMBL" id="QGKV02001556">
    <property type="protein sequence ID" value="KAF3517759.1"/>
    <property type="molecule type" value="Genomic_DNA"/>
</dbReference>
<keyword evidence="2" id="KW-1185">Reference proteome</keyword>
<organism evidence="1 2">
    <name type="scientific">Brassica cretica</name>
    <name type="common">Mustard</name>
    <dbReference type="NCBI Taxonomy" id="69181"/>
    <lineage>
        <taxon>Eukaryota</taxon>
        <taxon>Viridiplantae</taxon>
        <taxon>Streptophyta</taxon>
        <taxon>Embryophyta</taxon>
        <taxon>Tracheophyta</taxon>
        <taxon>Spermatophyta</taxon>
        <taxon>Magnoliopsida</taxon>
        <taxon>eudicotyledons</taxon>
        <taxon>Gunneridae</taxon>
        <taxon>Pentapetalae</taxon>
        <taxon>rosids</taxon>
        <taxon>malvids</taxon>
        <taxon>Brassicales</taxon>
        <taxon>Brassicaceae</taxon>
        <taxon>Brassiceae</taxon>
        <taxon>Brassica</taxon>
    </lineage>
</organism>
<proteinExistence type="predicted"/>
<reference evidence="1 2" key="1">
    <citation type="journal article" date="2020" name="BMC Genomics">
        <title>Intraspecific diversification of the crop wild relative Brassica cretica Lam. using demographic model selection.</title>
        <authorList>
            <person name="Kioukis A."/>
            <person name="Michalopoulou V.A."/>
            <person name="Briers L."/>
            <person name="Pirintsos S."/>
            <person name="Studholme D.J."/>
            <person name="Pavlidis P."/>
            <person name="Sarris P.F."/>
        </authorList>
    </citation>
    <scope>NUCLEOTIDE SEQUENCE [LARGE SCALE GENOMIC DNA]</scope>
    <source>
        <strain evidence="2">cv. PFS-1207/04</strain>
    </source>
</reference>
<protein>
    <submittedName>
        <fullName evidence="1">Uncharacterized protein</fullName>
    </submittedName>
</protein>
<dbReference type="Proteomes" id="UP000266723">
    <property type="component" value="Unassembled WGS sequence"/>
</dbReference>
<sequence>MYSSASEEKRHVEASSATCTTHLSGELMTHSKMTKQLKLVTQFLKKSRKLYGTPSLPLWLSPKTMFPQLGA</sequence>
<evidence type="ECO:0000313" key="1">
    <source>
        <dbReference type="EMBL" id="KAF3517759.1"/>
    </source>
</evidence>